<dbReference type="EMBL" id="JBHTCT010000036">
    <property type="protein sequence ID" value="MFC7366242.1"/>
    <property type="molecule type" value="Genomic_DNA"/>
</dbReference>
<reference evidence="3" key="1">
    <citation type="journal article" date="2019" name="Int. J. Syst. Evol. Microbiol.">
        <title>The Global Catalogue of Microorganisms (GCM) 10K type strain sequencing project: providing services to taxonomists for standard genome sequencing and annotation.</title>
        <authorList>
            <consortium name="The Broad Institute Genomics Platform"/>
            <consortium name="The Broad Institute Genome Sequencing Center for Infectious Disease"/>
            <person name="Wu L."/>
            <person name="Ma J."/>
        </authorList>
    </citation>
    <scope>NUCLEOTIDE SEQUENCE [LARGE SCALE GENOMIC DNA]</scope>
    <source>
        <strain evidence="3">JCM 4738</strain>
    </source>
</reference>
<keyword evidence="1" id="KW-1133">Transmembrane helix</keyword>
<gene>
    <name evidence="2" type="ORF">ACFQQH_14040</name>
</gene>
<keyword evidence="1" id="KW-0812">Transmembrane</keyword>
<dbReference type="Proteomes" id="UP001596483">
    <property type="component" value="Unassembled WGS sequence"/>
</dbReference>
<evidence type="ECO:0000313" key="3">
    <source>
        <dbReference type="Proteomes" id="UP001596483"/>
    </source>
</evidence>
<keyword evidence="3" id="KW-1185">Reference proteome</keyword>
<feature type="transmembrane region" description="Helical" evidence="1">
    <location>
        <begin position="45"/>
        <end position="65"/>
    </location>
</feature>
<accession>A0ABW2NJ23</accession>
<sequence>MEHNKKTGWTYNWIYTLVALGALGVVAILNFLVGPSMFLPQTASFVLALAITFPINVAINLYRYIRNKKAS</sequence>
<feature type="transmembrane region" description="Helical" evidence="1">
    <location>
        <begin position="12"/>
        <end position="33"/>
    </location>
</feature>
<evidence type="ECO:0000256" key="1">
    <source>
        <dbReference type="SAM" id="Phobius"/>
    </source>
</evidence>
<organism evidence="2 3">
    <name type="scientific">Bhargavaea changchunensis</name>
    <dbReference type="NCBI Taxonomy" id="2134037"/>
    <lineage>
        <taxon>Bacteria</taxon>
        <taxon>Bacillati</taxon>
        <taxon>Bacillota</taxon>
        <taxon>Bacilli</taxon>
        <taxon>Bacillales</taxon>
        <taxon>Caryophanaceae</taxon>
        <taxon>Bhargavaea</taxon>
    </lineage>
</organism>
<dbReference type="RefSeq" id="WP_157294308.1">
    <property type="nucleotide sequence ID" value="NZ_JBHTCT010000036.1"/>
</dbReference>
<protein>
    <recommendedName>
        <fullName evidence="4">DUF4305 domain-containing protein</fullName>
    </recommendedName>
</protein>
<keyword evidence="1" id="KW-0472">Membrane</keyword>
<evidence type="ECO:0000313" key="2">
    <source>
        <dbReference type="EMBL" id="MFC7366242.1"/>
    </source>
</evidence>
<name>A0ABW2NJ23_9BACL</name>
<comment type="caution">
    <text evidence="2">The sequence shown here is derived from an EMBL/GenBank/DDBJ whole genome shotgun (WGS) entry which is preliminary data.</text>
</comment>
<evidence type="ECO:0008006" key="4">
    <source>
        <dbReference type="Google" id="ProtNLM"/>
    </source>
</evidence>
<proteinExistence type="predicted"/>